<feature type="compositionally biased region" description="Polar residues" evidence="1">
    <location>
        <begin position="72"/>
        <end position="90"/>
    </location>
</feature>
<organism evidence="2 4">
    <name type="scientific">Araneus ventricosus</name>
    <name type="common">Orbweaver spider</name>
    <name type="synonym">Epeira ventricosa</name>
    <dbReference type="NCBI Taxonomy" id="182803"/>
    <lineage>
        <taxon>Eukaryota</taxon>
        <taxon>Metazoa</taxon>
        <taxon>Ecdysozoa</taxon>
        <taxon>Arthropoda</taxon>
        <taxon>Chelicerata</taxon>
        <taxon>Arachnida</taxon>
        <taxon>Araneae</taxon>
        <taxon>Araneomorphae</taxon>
        <taxon>Entelegynae</taxon>
        <taxon>Araneoidea</taxon>
        <taxon>Araneidae</taxon>
        <taxon>Araneus</taxon>
    </lineage>
</organism>
<accession>A0A4Y2TEG4</accession>
<feature type="compositionally biased region" description="Basic residues" evidence="1">
    <location>
        <begin position="57"/>
        <end position="68"/>
    </location>
</feature>
<reference evidence="2 4" key="1">
    <citation type="journal article" date="2019" name="Sci. Rep.">
        <title>Orb-weaving spider Araneus ventricosus genome elucidates the spidroin gene catalogue.</title>
        <authorList>
            <person name="Kono N."/>
            <person name="Nakamura H."/>
            <person name="Ohtoshi R."/>
            <person name="Moran D.A.P."/>
            <person name="Shinohara A."/>
            <person name="Yoshida Y."/>
            <person name="Fujiwara M."/>
            <person name="Mori M."/>
            <person name="Tomita M."/>
            <person name="Arakawa K."/>
        </authorList>
    </citation>
    <scope>NUCLEOTIDE SEQUENCE [LARGE SCALE GENOMIC DNA]</scope>
</reference>
<name>A0A4Y2TEG4_ARAVE</name>
<protein>
    <submittedName>
        <fullName evidence="2">Uncharacterized protein</fullName>
    </submittedName>
</protein>
<dbReference type="EMBL" id="BGPR01027586">
    <property type="protein sequence ID" value="GBN98189.1"/>
    <property type="molecule type" value="Genomic_DNA"/>
</dbReference>
<evidence type="ECO:0000313" key="3">
    <source>
        <dbReference type="EMBL" id="GBN98189.1"/>
    </source>
</evidence>
<evidence type="ECO:0000256" key="1">
    <source>
        <dbReference type="SAM" id="MobiDB-lite"/>
    </source>
</evidence>
<feature type="region of interest" description="Disordered" evidence="1">
    <location>
        <begin position="1"/>
        <end position="90"/>
    </location>
</feature>
<dbReference type="EMBL" id="BGPR01027585">
    <property type="protein sequence ID" value="GBN98183.1"/>
    <property type="molecule type" value="Genomic_DNA"/>
</dbReference>
<comment type="caution">
    <text evidence="2">The sequence shown here is derived from an EMBL/GenBank/DDBJ whole genome shotgun (WGS) entry which is preliminary data.</text>
</comment>
<evidence type="ECO:0000313" key="2">
    <source>
        <dbReference type="EMBL" id="GBN98183.1"/>
    </source>
</evidence>
<gene>
    <name evidence="2" type="ORF">AVEN_195744_1</name>
    <name evidence="3" type="ORF">AVEN_210532_1</name>
</gene>
<keyword evidence="4" id="KW-1185">Reference proteome</keyword>
<evidence type="ECO:0000313" key="4">
    <source>
        <dbReference type="Proteomes" id="UP000499080"/>
    </source>
</evidence>
<dbReference type="AlphaFoldDB" id="A0A4Y2TEG4"/>
<sequence length="90" mass="9894">MPSGRIAVATTAPTQQRSTGAPGATSFKSKPHLIRRDNFKPTRTRTPADTCWSGVHKQQRNHHQRSKATYHPLSNASPAGVFISTQQSTR</sequence>
<proteinExistence type="predicted"/>
<dbReference type="Proteomes" id="UP000499080">
    <property type="component" value="Unassembled WGS sequence"/>
</dbReference>